<protein>
    <submittedName>
        <fullName evidence="1">Uncharacterized protein</fullName>
    </submittedName>
</protein>
<reference evidence="1" key="1">
    <citation type="journal article" date="2017" name="Nature">
        <title>The sunflower genome provides insights into oil metabolism, flowering and Asterid evolution.</title>
        <authorList>
            <person name="Badouin H."/>
            <person name="Gouzy J."/>
            <person name="Grassa C.J."/>
            <person name="Murat F."/>
            <person name="Staton S.E."/>
            <person name="Cottret L."/>
            <person name="Lelandais-Briere C."/>
            <person name="Owens G.L."/>
            <person name="Carrere S."/>
            <person name="Mayjonade B."/>
            <person name="Legrand L."/>
            <person name="Gill N."/>
            <person name="Kane N.C."/>
            <person name="Bowers J.E."/>
            <person name="Hubner S."/>
            <person name="Bellec A."/>
            <person name="Berard A."/>
            <person name="Berges H."/>
            <person name="Blanchet N."/>
            <person name="Boniface M.C."/>
            <person name="Brunel D."/>
            <person name="Catrice O."/>
            <person name="Chaidir N."/>
            <person name="Claudel C."/>
            <person name="Donnadieu C."/>
            <person name="Faraut T."/>
            <person name="Fievet G."/>
            <person name="Helmstetter N."/>
            <person name="King M."/>
            <person name="Knapp S.J."/>
            <person name="Lai Z."/>
            <person name="Le Paslier M.C."/>
            <person name="Lippi Y."/>
            <person name="Lorenzon L."/>
            <person name="Mandel J.R."/>
            <person name="Marage G."/>
            <person name="Marchand G."/>
            <person name="Marquand E."/>
            <person name="Bret-Mestries E."/>
            <person name="Morien E."/>
            <person name="Nambeesan S."/>
            <person name="Nguyen T."/>
            <person name="Pegot-Espagnet P."/>
            <person name="Pouilly N."/>
            <person name="Raftis F."/>
            <person name="Sallet E."/>
            <person name="Schiex T."/>
            <person name="Thomas J."/>
            <person name="Vandecasteele C."/>
            <person name="Vares D."/>
            <person name="Vear F."/>
            <person name="Vautrin S."/>
            <person name="Crespi M."/>
            <person name="Mangin B."/>
            <person name="Burke J.M."/>
            <person name="Salse J."/>
            <person name="Munos S."/>
            <person name="Vincourt P."/>
            <person name="Rieseberg L.H."/>
            <person name="Langlade N.B."/>
        </authorList>
    </citation>
    <scope>NUCLEOTIDE SEQUENCE</scope>
    <source>
        <tissue evidence="1">Leaves</tissue>
    </source>
</reference>
<name>A0A9K3JP44_HELAN</name>
<keyword evidence="2" id="KW-1185">Reference proteome</keyword>
<sequence length="41" mass="4671">MSYLFVESFHTSTASALLLVPRTCVWTLEDIACGYCRMNQL</sequence>
<gene>
    <name evidence="1" type="ORF">HanXRQr2_Chr02g0068471</name>
</gene>
<dbReference type="Gramene" id="mRNA:HanXRQr2_Chr02g0068471">
    <property type="protein sequence ID" value="mRNA:HanXRQr2_Chr02g0068471"/>
    <property type="gene ID" value="HanXRQr2_Chr02g0068471"/>
</dbReference>
<comment type="caution">
    <text evidence="1">The sequence shown here is derived from an EMBL/GenBank/DDBJ whole genome shotgun (WGS) entry which is preliminary data.</text>
</comment>
<proteinExistence type="predicted"/>
<accession>A0A9K3JP44</accession>
<dbReference type="Proteomes" id="UP000215914">
    <property type="component" value="Unassembled WGS sequence"/>
</dbReference>
<dbReference type="EMBL" id="MNCJ02000317">
    <property type="protein sequence ID" value="KAF5818649.1"/>
    <property type="molecule type" value="Genomic_DNA"/>
</dbReference>
<organism evidence="1 2">
    <name type="scientific">Helianthus annuus</name>
    <name type="common">Common sunflower</name>
    <dbReference type="NCBI Taxonomy" id="4232"/>
    <lineage>
        <taxon>Eukaryota</taxon>
        <taxon>Viridiplantae</taxon>
        <taxon>Streptophyta</taxon>
        <taxon>Embryophyta</taxon>
        <taxon>Tracheophyta</taxon>
        <taxon>Spermatophyta</taxon>
        <taxon>Magnoliopsida</taxon>
        <taxon>eudicotyledons</taxon>
        <taxon>Gunneridae</taxon>
        <taxon>Pentapetalae</taxon>
        <taxon>asterids</taxon>
        <taxon>campanulids</taxon>
        <taxon>Asterales</taxon>
        <taxon>Asteraceae</taxon>
        <taxon>Asteroideae</taxon>
        <taxon>Heliantheae alliance</taxon>
        <taxon>Heliantheae</taxon>
        <taxon>Helianthus</taxon>
    </lineage>
</organism>
<evidence type="ECO:0000313" key="2">
    <source>
        <dbReference type="Proteomes" id="UP000215914"/>
    </source>
</evidence>
<evidence type="ECO:0000313" key="1">
    <source>
        <dbReference type="EMBL" id="KAF5818649.1"/>
    </source>
</evidence>
<reference evidence="1" key="2">
    <citation type="submission" date="2020-06" db="EMBL/GenBank/DDBJ databases">
        <title>Helianthus annuus Genome sequencing and assembly Release 2.</title>
        <authorList>
            <person name="Gouzy J."/>
            <person name="Langlade N."/>
            <person name="Munos S."/>
        </authorList>
    </citation>
    <scope>NUCLEOTIDE SEQUENCE</scope>
    <source>
        <tissue evidence="1">Leaves</tissue>
    </source>
</reference>
<dbReference type="AlphaFoldDB" id="A0A9K3JP44"/>